<evidence type="ECO:0000256" key="3">
    <source>
        <dbReference type="ARBA" id="ARBA00022833"/>
    </source>
</evidence>
<dbReference type="GO" id="GO:0006878">
    <property type="term" value="P:intracellular copper ion homeostasis"/>
    <property type="evidence" value="ECO:0007669"/>
    <property type="project" value="TreeGrafter"/>
</dbReference>
<dbReference type="Proteomes" id="UP001215151">
    <property type="component" value="Unassembled WGS sequence"/>
</dbReference>
<keyword evidence="3" id="KW-0862">Zinc</keyword>
<feature type="region of interest" description="Disordered" evidence="8">
    <location>
        <begin position="207"/>
        <end position="266"/>
    </location>
</feature>
<dbReference type="FunFam" id="3.90.430.10:FF:000001">
    <property type="entry name" value="Copper fist DNA-binding protein"/>
    <property type="match status" value="1"/>
</dbReference>
<dbReference type="GO" id="GO:0006879">
    <property type="term" value="P:intracellular iron ion homeostasis"/>
    <property type="evidence" value="ECO:0007669"/>
    <property type="project" value="TreeGrafter"/>
</dbReference>
<protein>
    <recommendedName>
        <fullName evidence="9">Copper-fist domain-containing protein</fullName>
    </recommendedName>
</protein>
<dbReference type="PANTHER" id="PTHR28088:SF5">
    <property type="entry name" value="TRANSCRIPTIONAL ACTIVATOR HAA1-RELATED"/>
    <property type="match status" value="1"/>
</dbReference>
<dbReference type="GO" id="GO:0045944">
    <property type="term" value="P:positive regulation of transcription by RNA polymerase II"/>
    <property type="evidence" value="ECO:0007669"/>
    <property type="project" value="TreeGrafter"/>
</dbReference>
<gene>
    <name evidence="10" type="ORF">ONZ51_g1881</name>
</gene>
<sequence>MTLTDSWKAADQPNLLTITDSDLRSMVYVNEKKFACESCIKGHRSSNCQHADRPLFEIKKKGRPVSQCEKCRELRKTKRMHSKCTCTAVTSSEAGPSSQAPVPKAAVATDGSAPKPKTRRFKPIAPALPNGLKDILPSAVGPSQAVTVNLCRCGGKDASICTCGHDRAASGLAALAQAAMFCCGNDAPDALRPPTVPALAPVVSERASAPVAEEETSRKHPRGSCCSGHVSSRPPSPQPKRSKHTSHAQSATSKTYDGPPLFPGHPDVLPGIQSLPGLNIAPPVFPPIQSTSAAISYAQPECCCGTDCACPGCVKHRGETHASKDFEDCTGGSCGICVDHEGGIELPSAAFAASHGGFVSSSGLSPASTLPSQALSQARASGSSNALPVTSTNDAIAKPSTSFINAFFARAAALPPPPSRVRPGSLDPTNVLVYPPDLFSGDAERRKERGAAFGLIEVPKLQCNCPGGCGCPEGRCGCGDSCTGCAPGPSNADEEGNATVDTTSTEVQAALKEKTAPRSCCG</sequence>
<dbReference type="GO" id="GO:0005634">
    <property type="term" value="C:nucleus"/>
    <property type="evidence" value="ECO:0007669"/>
    <property type="project" value="UniProtKB-SubCell"/>
</dbReference>
<dbReference type="InterPro" id="IPR036395">
    <property type="entry name" value="Cu_fist_DNA-bd_dom_sf"/>
</dbReference>
<comment type="caution">
    <text evidence="10">The sequence shown here is derived from an EMBL/GenBank/DDBJ whole genome shotgun (WGS) entry which is preliminary data.</text>
</comment>
<evidence type="ECO:0000256" key="4">
    <source>
        <dbReference type="ARBA" id="ARBA00023008"/>
    </source>
</evidence>
<dbReference type="GO" id="GO:0000978">
    <property type="term" value="F:RNA polymerase II cis-regulatory region sequence-specific DNA binding"/>
    <property type="evidence" value="ECO:0007669"/>
    <property type="project" value="TreeGrafter"/>
</dbReference>
<organism evidence="10 11">
    <name type="scientific">Trametes cubensis</name>
    <dbReference type="NCBI Taxonomy" id="1111947"/>
    <lineage>
        <taxon>Eukaryota</taxon>
        <taxon>Fungi</taxon>
        <taxon>Dikarya</taxon>
        <taxon>Basidiomycota</taxon>
        <taxon>Agaricomycotina</taxon>
        <taxon>Agaricomycetes</taxon>
        <taxon>Polyporales</taxon>
        <taxon>Polyporaceae</taxon>
        <taxon>Trametes</taxon>
    </lineage>
</organism>
<comment type="subcellular location">
    <subcellularLocation>
        <location evidence="1">Nucleus</location>
    </subcellularLocation>
</comment>
<dbReference type="GO" id="GO:0000981">
    <property type="term" value="F:DNA-binding transcription factor activity, RNA polymerase II-specific"/>
    <property type="evidence" value="ECO:0007669"/>
    <property type="project" value="TreeGrafter"/>
</dbReference>
<evidence type="ECO:0000256" key="6">
    <source>
        <dbReference type="ARBA" id="ARBA00023163"/>
    </source>
</evidence>
<dbReference type="Pfam" id="PF00649">
    <property type="entry name" value="Copper-fist"/>
    <property type="match status" value="1"/>
</dbReference>
<dbReference type="PROSITE" id="PS50073">
    <property type="entry name" value="COPPER_FIST_2"/>
    <property type="match status" value="1"/>
</dbReference>
<feature type="domain" description="Copper-fist" evidence="9">
    <location>
        <begin position="26"/>
        <end position="65"/>
    </location>
</feature>
<keyword evidence="6" id="KW-0804">Transcription</keyword>
<keyword evidence="2" id="KW-0479">Metal-binding</keyword>
<dbReference type="SUPFAM" id="SSF57879">
    <property type="entry name" value="Zinc domain conserved in yeast copper-regulated transcription factors"/>
    <property type="match status" value="1"/>
</dbReference>
<dbReference type="PRINTS" id="PR00617">
    <property type="entry name" value="COPPERFIST"/>
</dbReference>
<dbReference type="AlphaFoldDB" id="A0AAD7U187"/>
<evidence type="ECO:0000259" key="9">
    <source>
        <dbReference type="PROSITE" id="PS50073"/>
    </source>
</evidence>
<dbReference type="GO" id="GO:0005507">
    <property type="term" value="F:copper ion binding"/>
    <property type="evidence" value="ECO:0007669"/>
    <property type="project" value="InterPro"/>
</dbReference>
<dbReference type="PANTHER" id="PTHR28088">
    <property type="entry name" value="TRANSCRIPTIONAL ACTIVATOR HAA1-RELATED"/>
    <property type="match status" value="1"/>
</dbReference>
<reference evidence="10" key="1">
    <citation type="submission" date="2022-11" db="EMBL/GenBank/DDBJ databases">
        <title>Genome Sequence of Cubamyces cubensis.</title>
        <authorList>
            <person name="Buettner E."/>
        </authorList>
    </citation>
    <scope>NUCLEOTIDE SEQUENCE</scope>
    <source>
        <strain evidence="10">MPL-01</strain>
    </source>
</reference>
<keyword evidence="4" id="KW-0186">Copper</keyword>
<evidence type="ECO:0000313" key="10">
    <source>
        <dbReference type="EMBL" id="KAJ8495142.1"/>
    </source>
</evidence>
<evidence type="ECO:0000256" key="5">
    <source>
        <dbReference type="ARBA" id="ARBA00023015"/>
    </source>
</evidence>
<proteinExistence type="predicted"/>
<dbReference type="SMART" id="SM01090">
    <property type="entry name" value="Copper-fist"/>
    <property type="match status" value="1"/>
</dbReference>
<dbReference type="EMBL" id="JAPEVG010000027">
    <property type="protein sequence ID" value="KAJ8495142.1"/>
    <property type="molecule type" value="Genomic_DNA"/>
</dbReference>
<evidence type="ECO:0000256" key="8">
    <source>
        <dbReference type="SAM" id="MobiDB-lite"/>
    </source>
</evidence>
<feature type="compositionally biased region" description="Polar residues" evidence="8">
    <location>
        <begin position="90"/>
        <end position="100"/>
    </location>
</feature>
<feature type="region of interest" description="Disordered" evidence="8">
    <location>
        <begin position="90"/>
        <end position="126"/>
    </location>
</feature>
<evidence type="ECO:0000256" key="7">
    <source>
        <dbReference type="ARBA" id="ARBA00023242"/>
    </source>
</evidence>
<name>A0AAD7U187_9APHY</name>
<keyword evidence="7" id="KW-0539">Nucleus</keyword>
<evidence type="ECO:0000256" key="1">
    <source>
        <dbReference type="ARBA" id="ARBA00004123"/>
    </source>
</evidence>
<dbReference type="InterPro" id="IPR051763">
    <property type="entry name" value="Copper_Homeo_Regul"/>
</dbReference>
<dbReference type="InterPro" id="IPR001083">
    <property type="entry name" value="Cu_fist_DNA-bd_dom"/>
</dbReference>
<dbReference type="Gene3D" id="3.90.430.10">
    <property type="entry name" value="Copper fist DNA-binding domain"/>
    <property type="match status" value="1"/>
</dbReference>
<dbReference type="SMART" id="SM00412">
    <property type="entry name" value="Cu_FIST"/>
    <property type="match status" value="1"/>
</dbReference>
<evidence type="ECO:0000256" key="2">
    <source>
        <dbReference type="ARBA" id="ARBA00022723"/>
    </source>
</evidence>
<accession>A0AAD7U187</accession>
<keyword evidence="11" id="KW-1185">Reference proteome</keyword>
<evidence type="ECO:0000313" key="11">
    <source>
        <dbReference type="Proteomes" id="UP001215151"/>
    </source>
</evidence>
<keyword evidence="5" id="KW-0805">Transcription regulation</keyword>